<gene>
    <name evidence="1" type="ORF">GCK32_020104</name>
</gene>
<comment type="caution">
    <text evidence="1">The sequence shown here is derived from an EMBL/GenBank/DDBJ whole genome shotgun (WGS) entry which is preliminary data.</text>
</comment>
<evidence type="ECO:0000313" key="1">
    <source>
        <dbReference type="EMBL" id="KAK5973055.1"/>
    </source>
</evidence>
<dbReference type="Proteomes" id="UP001331761">
    <property type="component" value="Unassembled WGS sequence"/>
</dbReference>
<sequence length="83" mass="8857">MCANDFYEFQKPSTYTVILPTTYAPLTLPTISHGYPAWLDSESATTATTASSNTVPVSIPTKMPRAFPETGSFGSYGRAGLAC</sequence>
<evidence type="ECO:0000313" key="2">
    <source>
        <dbReference type="Proteomes" id="UP001331761"/>
    </source>
</evidence>
<organism evidence="1 2">
    <name type="scientific">Trichostrongylus colubriformis</name>
    <name type="common">Black scour worm</name>
    <dbReference type="NCBI Taxonomy" id="6319"/>
    <lineage>
        <taxon>Eukaryota</taxon>
        <taxon>Metazoa</taxon>
        <taxon>Ecdysozoa</taxon>
        <taxon>Nematoda</taxon>
        <taxon>Chromadorea</taxon>
        <taxon>Rhabditida</taxon>
        <taxon>Rhabditina</taxon>
        <taxon>Rhabditomorpha</taxon>
        <taxon>Strongyloidea</taxon>
        <taxon>Trichostrongylidae</taxon>
        <taxon>Trichostrongylus</taxon>
    </lineage>
</organism>
<proteinExistence type="predicted"/>
<dbReference type="AlphaFoldDB" id="A0AAN8F9S9"/>
<reference evidence="1 2" key="1">
    <citation type="submission" date="2019-10" db="EMBL/GenBank/DDBJ databases">
        <title>Assembly and Annotation for the nematode Trichostrongylus colubriformis.</title>
        <authorList>
            <person name="Martin J."/>
        </authorList>
    </citation>
    <scope>NUCLEOTIDE SEQUENCE [LARGE SCALE GENOMIC DNA]</scope>
    <source>
        <strain evidence="1">G859</strain>
        <tissue evidence="1">Whole worm</tissue>
    </source>
</reference>
<accession>A0AAN8F9S9</accession>
<keyword evidence="2" id="KW-1185">Reference proteome</keyword>
<protein>
    <submittedName>
        <fullName evidence="1">Uncharacterized protein</fullName>
    </submittedName>
</protein>
<name>A0AAN8F9S9_TRICO</name>
<dbReference type="EMBL" id="WIXE01015950">
    <property type="protein sequence ID" value="KAK5973055.1"/>
    <property type="molecule type" value="Genomic_DNA"/>
</dbReference>